<dbReference type="VEuPathDB" id="MicrosporidiaDB:ECANGB1_1230"/>
<reference evidence="3 4" key="1">
    <citation type="journal article" date="2017" name="Environ. Microbiol.">
        <title>Decay of the glycolytic pathway and adaptation to intranuclear parasitism within Enterocytozoonidae microsporidia.</title>
        <authorList>
            <person name="Wiredu Boakye D."/>
            <person name="Jaroenlak P."/>
            <person name="Prachumwat A."/>
            <person name="Williams T.A."/>
            <person name="Bateman K.S."/>
            <person name="Itsathitphaisarn O."/>
            <person name="Sritunyalucksana K."/>
            <person name="Paszkiewicz K.H."/>
            <person name="Moore K.A."/>
            <person name="Stentiford G.D."/>
            <person name="Williams B.A."/>
        </authorList>
    </citation>
    <scope>NUCLEOTIDE SEQUENCE [LARGE SCALE GENOMIC DNA]</scope>
    <source>
        <strain evidence="3 4">GB1</strain>
    </source>
</reference>
<feature type="coiled-coil region" evidence="1">
    <location>
        <begin position="95"/>
        <end position="122"/>
    </location>
</feature>
<dbReference type="EMBL" id="LWDP01000034">
    <property type="protein sequence ID" value="ORD94064.1"/>
    <property type="molecule type" value="Genomic_DNA"/>
</dbReference>
<feature type="transmembrane region" description="Helical" evidence="2">
    <location>
        <begin position="222"/>
        <end position="244"/>
    </location>
</feature>
<protein>
    <submittedName>
        <fullName evidence="3">Uncharacterized protein</fullName>
    </submittedName>
</protein>
<keyword evidence="4" id="KW-1185">Reference proteome</keyword>
<dbReference type="AlphaFoldDB" id="A0A1Y1S7B5"/>
<evidence type="ECO:0000256" key="1">
    <source>
        <dbReference type="SAM" id="Coils"/>
    </source>
</evidence>
<evidence type="ECO:0000313" key="4">
    <source>
        <dbReference type="Proteomes" id="UP000192639"/>
    </source>
</evidence>
<keyword evidence="2" id="KW-1133">Transmembrane helix</keyword>
<name>A0A1Y1S7B5_9MICR</name>
<keyword evidence="1" id="KW-0175">Coiled coil</keyword>
<comment type="caution">
    <text evidence="3">The sequence shown here is derived from an EMBL/GenBank/DDBJ whole genome shotgun (WGS) entry which is preliminary data.</text>
</comment>
<evidence type="ECO:0000313" key="3">
    <source>
        <dbReference type="EMBL" id="ORD94064.1"/>
    </source>
</evidence>
<keyword evidence="2" id="KW-0472">Membrane</keyword>
<organism evidence="3 4">
    <name type="scientific">Enterospora canceri</name>
    <dbReference type="NCBI Taxonomy" id="1081671"/>
    <lineage>
        <taxon>Eukaryota</taxon>
        <taxon>Fungi</taxon>
        <taxon>Fungi incertae sedis</taxon>
        <taxon>Microsporidia</taxon>
        <taxon>Enterocytozoonidae</taxon>
        <taxon>Enterospora</taxon>
    </lineage>
</organism>
<proteinExistence type="predicted"/>
<evidence type="ECO:0000256" key="2">
    <source>
        <dbReference type="SAM" id="Phobius"/>
    </source>
</evidence>
<sequence length="255" mass="28730">MLLLHLIKISTKYIEDFYSIKDASADKKALACSDVTLSSYVEVVGLELNDAGGTVSIHVAGNLKADNYPKPASTPGQSIGCKEDFIKFLEERESYNNLIEETKEIKKENEDFKDLMRELSNMALPIEYRDFIDEFTREKLCKGTDLPKYIKDGCGKLKAIFNCFEIGKAAFPDGSSGKKHVFVVYKVKGNDTVTMIAEFKMKKTDASVLSIKDYGRITRRMVITLIVVALVLIILIIFFFRWLFGDSKSITETAI</sequence>
<gene>
    <name evidence="3" type="ORF">ECANGB1_1230</name>
</gene>
<accession>A0A1Y1S7B5</accession>
<dbReference type="Proteomes" id="UP000192639">
    <property type="component" value="Unassembled WGS sequence"/>
</dbReference>
<keyword evidence="2" id="KW-0812">Transmembrane</keyword>